<evidence type="ECO:0000313" key="2">
    <source>
        <dbReference type="Proteomes" id="UP000441772"/>
    </source>
</evidence>
<reference evidence="1 2" key="1">
    <citation type="submission" date="2019-09" db="EMBL/GenBank/DDBJ databases">
        <title>Characterization of the phylogenetic diversity of two novel species belonging to the genus Bifidobacterium: Bifidobacterium cebidarum sp. nov. and Bifidobacterium leontopitheci sp. nov.</title>
        <authorList>
            <person name="Lugli G.A."/>
            <person name="Duranti S."/>
            <person name="Milani C."/>
            <person name="Turroni F."/>
            <person name="Ventura M."/>
        </authorList>
    </citation>
    <scope>NUCLEOTIDE SEQUENCE [LARGE SCALE GENOMIC DNA]</scope>
    <source>
        <strain evidence="1 2">LMG 31471</strain>
    </source>
</reference>
<accession>A0A6I1GMW5</accession>
<keyword evidence="2" id="KW-1185">Reference proteome</keyword>
<protein>
    <submittedName>
        <fullName evidence="1">DnaB domain-containing protein helicase domain-containing protein</fullName>
    </submittedName>
</protein>
<keyword evidence="1" id="KW-0067">ATP-binding</keyword>
<keyword evidence="1" id="KW-0347">Helicase</keyword>
<dbReference type="Proteomes" id="UP000441772">
    <property type="component" value="Unassembled WGS sequence"/>
</dbReference>
<evidence type="ECO:0000313" key="1">
    <source>
        <dbReference type="EMBL" id="KAB7790896.1"/>
    </source>
</evidence>
<sequence length="467" mass="50207">MGKNGTPPMSVAETAPRLLLPGMTHYGDDSEFWASSPRLKYIHDYALARGMNPWAVLAATLCRAAACIPPTIKTPAFRGAQSPLNMYAVTVAPSGGGKTMARKVAGEIIPDMLNATIAEPASGEGVIAMFAMRVPLPAKEAGGARGRTVLACRNMRAFVAIDEITKLGALSSRQGSTLTGTLLTAWSGGDLSNWTASEEKRLSVPDGAYSIGMCAGSQLAKLGVIVSKEDEGLPQRFLYAEAEAPAEPAGTPPPEGGFGFDVAKLRDASPSADQLDRVYNDSSVTLPIRELSYPDGVKPLVEQNAELPLKTIDAHTVLTCIRTAGILAVMEQRDGHEYEVTRDDWKRAAYIVRHSRMVRDRCIAAGAAERRRQRKKTMKERAEDGEAVATALAGDAIIEFLKRRDVTTAASAKGYGRYGTTSRTIRNGISTNYRIVCGKVLDDLVLAGRLGTVALDDRETTLYYLKQ</sequence>
<keyword evidence="1" id="KW-0378">Hydrolase</keyword>
<dbReference type="GO" id="GO:0004386">
    <property type="term" value="F:helicase activity"/>
    <property type="evidence" value="ECO:0007669"/>
    <property type="project" value="UniProtKB-KW"/>
</dbReference>
<dbReference type="EMBL" id="WBVT01000006">
    <property type="protein sequence ID" value="KAB7790896.1"/>
    <property type="molecule type" value="Genomic_DNA"/>
</dbReference>
<dbReference type="AlphaFoldDB" id="A0A6I1GMW5"/>
<proteinExistence type="predicted"/>
<keyword evidence="1" id="KW-0547">Nucleotide-binding</keyword>
<gene>
    <name evidence="1" type="ORF">F7D09_0631</name>
</gene>
<comment type="caution">
    <text evidence="1">The sequence shown here is derived from an EMBL/GenBank/DDBJ whole genome shotgun (WGS) entry which is preliminary data.</text>
</comment>
<name>A0A6I1GMW5_9BIFI</name>
<organism evidence="1 2">
    <name type="scientific">Bifidobacterium leontopitheci</name>
    <dbReference type="NCBI Taxonomy" id="2650774"/>
    <lineage>
        <taxon>Bacteria</taxon>
        <taxon>Bacillati</taxon>
        <taxon>Actinomycetota</taxon>
        <taxon>Actinomycetes</taxon>
        <taxon>Bifidobacteriales</taxon>
        <taxon>Bifidobacteriaceae</taxon>
        <taxon>Bifidobacterium</taxon>
    </lineage>
</organism>